<evidence type="ECO:0000256" key="4">
    <source>
        <dbReference type="ARBA" id="ARBA00022833"/>
    </source>
</evidence>
<keyword evidence="7" id="KW-0472">Membrane</keyword>
<dbReference type="InterPro" id="IPR012337">
    <property type="entry name" value="RNaseH-like_sf"/>
</dbReference>
<reference evidence="9" key="2">
    <citation type="submission" date="2025-09" db="UniProtKB">
        <authorList>
            <consortium name="Ensembl"/>
        </authorList>
    </citation>
    <scope>IDENTIFICATION</scope>
</reference>
<evidence type="ECO:0000256" key="2">
    <source>
        <dbReference type="ARBA" id="ARBA00022723"/>
    </source>
</evidence>
<dbReference type="AlphaFoldDB" id="A0A8C5BHJ8"/>
<keyword evidence="5" id="KW-0539">Nucleus</keyword>
<dbReference type="GeneTree" id="ENSGT00940000158431"/>
<evidence type="ECO:0000259" key="8">
    <source>
        <dbReference type="Pfam" id="PF05699"/>
    </source>
</evidence>
<dbReference type="Pfam" id="PF05699">
    <property type="entry name" value="Dimer_Tnp_hAT"/>
    <property type="match status" value="1"/>
</dbReference>
<dbReference type="PANTHER" id="PTHR46481:SF10">
    <property type="entry name" value="ZINC FINGER BED DOMAIN-CONTAINING PROTEIN 39"/>
    <property type="match status" value="1"/>
</dbReference>
<evidence type="ECO:0000256" key="3">
    <source>
        <dbReference type="ARBA" id="ARBA00022771"/>
    </source>
</evidence>
<keyword evidence="10" id="KW-1185">Reference proteome</keyword>
<dbReference type="GO" id="GO:0046983">
    <property type="term" value="F:protein dimerization activity"/>
    <property type="evidence" value="ECO:0007669"/>
    <property type="project" value="InterPro"/>
</dbReference>
<keyword evidence="2" id="KW-0479">Metal-binding</keyword>
<comment type="subcellular location">
    <subcellularLocation>
        <location evidence="1">Nucleus</location>
    </subcellularLocation>
</comment>
<sequence length="667" mass="76052">MILTTYIETYYKLFTIYMYNYYYFIFLQCLKIDLVCIKYLFSKHVCIRLQLLMLPNLTCVTLFSPNADGCANRKDTSQKCSVGLLQPVRSHHKEIYEAAKKEQREMESQKAPSHQPTVADLFQRQKQWANSDEKSKQINKLIAEMIITDNQPFSVVSDVGFQRLVAALNPRYALKSEKFYRTEKIPAIHAKVVQKIKTLIQPENAGFPLAFTTDCWSGTTESLMSLTCHFITNEWERKQVVLNTTVMEGSHTGQYIKDKFLKMIEEWHIDKERIALVLRDSGANMMKGMRLAEVPDLSCTAHQLQLVVNDGLSCQRAVIDTIASVKHCVTHFHHSVLAKDRLKTIQQELGLPVHQFIQAVPTRWNSTLHMLQRALEQKRALTLYSGEYGGFAAPSAHQWDLVANLVETLIPIEEVTLEVSSSSSSASSIIPCVSVLKMLLEDEGPRTTGIKTLRQGMKESLIKRFAKLEEAKHVVLACLLDPRYKDNAFSSDNTIEKAKQWLKDEVESASAEAHDEETAQEVDVAQEAEAEEYTAEQQARKKQRRNEAPSGSRIDAIFSSLLGPHAGEASASDAGLDEEVRLYLMEPIIDRRKGDPLQWWKQNEQRFKLLAKQARKFLCAPPSSVPSERVFSEISLIYSKNRRSLTGQHAEQLCFLHYNVLLLNWQY</sequence>
<dbReference type="SUPFAM" id="SSF53098">
    <property type="entry name" value="Ribonuclease H-like"/>
    <property type="match status" value="1"/>
</dbReference>
<evidence type="ECO:0000256" key="7">
    <source>
        <dbReference type="SAM" id="Phobius"/>
    </source>
</evidence>
<keyword evidence="7" id="KW-1133">Transmembrane helix</keyword>
<dbReference type="Proteomes" id="UP000694546">
    <property type="component" value="Chromosome 15"/>
</dbReference>
<feature type="transmembrane region" description="Helical" evidence="7">
    <location>
        <begin position="21"/>
        <end position="41"/>
    </location>
</feature>
<reference evidence="9" key="1">
    <citation type="submission" date="2025-08" db="UniProtKB">
        <authorList>
            <consortium name="Ensembl"/>
        </authorList>
    </citation>
    <scope>IDENTIFICATION</scope>
</reference>
<evidence type="ECO:0000313" key="10">
    <source>
        <dbReference type="Proteomes" id="UP000694546"/>
    </source>
</evidence>
<dbReference type="Gene3D" id="1.10.10.1070">
    <property type="entry name" value="Zinc finger, BED domain-containing"/>
    <property type="match status" value="1"/>
</dbReference>
<evidence type="ECO:0000256" key="5">
    <source>
        <dbReference type="ARBA" id="ARBA00023242"/>
    </source>
</evidence>
<dbReference type="OMA" id="PRYALKS"/>
<dbReference type="GO" id="GO:0008270">
    <property type="term" value="F:zinc ion binding"/>
    <property type="evidence" value="ECO:0007669"/>
    <property type="project" value="UniProtKB-KW"/>
</dbReference>
<dbReference type="SUPFAM" id="SSF140996">
    <property type="entry name" value="Hermes dimerisation domain"/>
    <property type="match status" value="1"/>
</dbReference>
<evidence type="ECO:0000256" key="1">
    <source>
        <dbReference type="ARBA" id="ARBA00004123"/>
    </source>
</evidence>
<keyword evidence="7" id="KW-0812">Transmembrane</keyword>
<name>A0A8C5BHJ8_GADMO</name>
<dbReference type="InterPro" id="IPR052035">
    <property type="entry name" value="ZnF_BED_domain_contain"/>
</dbReference>
<evidence type="ECO:0000313" key="9">
    <source>
        <dbReference type="Ensembl" id="ENSGMOP00000046050.1"/>
    </source>
</evidence>
<evidence type="ECO:0000256" key="6">
    <source>
        <dbReference type="SAM" id="MobiDB-lite"/>
    </source>
</evidence>
<accession>A0A8C5BHJ8</accession>
<dbReference type="Ensembl" id="ENSGMOT00000038444.1">
    <property type="protein sequence ID" value="ENSGMOP00000046050.1"/>
    <property type="gene ID" value="ENSGMOG00000027483.1"/>
</dbReference>
<proteinExistence type="predicted"/>
<dbReference type="PANTHER" id="PTHR46481">
    <property type="entry name" value="ZINC FINGER BED DOMAIN-CONTAINING PROTEIN 4"/>
    <property type="match status" value="1"/>
</dbReference>
<feature type="domain" description="HAT C-terminal dimerisation" evidence="8">
    <location>
        <begin position="579"/>
        <end position="659"/>
    </location>
</feature>
<dbReference type="InterPro" id="IPR008906">
    <property type="entry name" value="HATC_C_dom"/>
</dbReference>
<organism evidence="9 10">
    <name type="scientific">Gadus morhua</name>
    <name type="common">Atlantic cod</name>
    <dbReference type="NCBI Taxonomy" id="8049"/>
    <lineage>
        <taxon>Eukaryota</taxon>
        <taxon>Metazoa</taxon>
        <taxon>Chordata</taxon>
        <taxon>Craniata</taxon>
        <taxon>Vertebrata</taxon>
        <taxon>Euteleostomi</taxon>
        <taxon>Actinopterygii</taxon>
        <taxon>Neopterygii</taxon>
        <taxon>Teleostei</taxon>
        <taxon>Neoteleostei</taxon>
        <taxon>Acanthomorphata</taxon>
        <taxon>Zeiogadaria</taxon>
        <taxon>Gadariae</taxon>
        <taxon>Gadiformes</taxon>
        <taxon>Gadoidei</taxon>
        <taxon>Gadidae</taxon>
        <taxon>Gadus</taxon>
    </lineage>
</organism>
<keyword evidence="4" id="KW-0862">Zinc</keyword>
<feature type="region of interest" description="Disordered" evidence="6">
    <location>
        <begin position="528"/>
        <end position="550"/>
    </location>
</feature>
<dbReference type="GO" id="GO:0005634">
    <property type="term" value="C:nucleus"/>
    <property type="evidence" value="ECO:0007669"/>
    <property type="project" value="UniProtKB-SubCell"/>
</dbReference>
<protein>
    <recommendedName>
        <fullName evidence="8">HAT C-terminal dimerisation domain-containing protein</fullName>
    </recommendedName>
</protein>
<keyword evidence="3" id="KW-0863">Zinc-finger</keyword>